<keyword evidence="2" id="KW-1185">Reference proteome</keyword>
<dbReference type="EMBL" id="CM009753">
    <property type="protein sequence ID" value="PUZ57919.1"/>
    <property type="molecule type" value="Genomic_DNA"/>
</dbReference>
<reference evidence="1 2" key="1">
    <citation type="submission" date="2018-04" db="EMBL/GenBank/DDBJ databases">
        <title>WGS assembly of Panicum hallii var. hallii HAL2.</title>
        <authorList>
            <person name="Lovell J."/>
            <person name="Jenkins J."/>
            <person name="Lowry D."/>
            <person name="Mamidi S."/>
            <person name="Sreedasyam A."/>
            <person name="Weng X."/>
            <person name="Barry K."/>
            <person name="Bonette J."/>
            <person name="Campitelli B."/>
            <person name="Daum C."/>
            <person name="Gordon S."/>
            <person name="Gould B."/>
            <person name="Lipzen A."/>
            <person name="MacQueen A."/>
            <person name="Palacio-Mejia J."/>
            <person name="Plott C."/>
            <person name="Shakirov E."/>
            <person name="Shu S."/>
            <person name="Yoshinaga Y."/>
            <person name="Zane M."/>
            <person name="Rokhsar D."/>
            <person name="Grimwood J."/>
            <person name="Schmutz J."/>
            <person name="Juenger T."/>
        </authorList>
    </citation>
    <scope>NUCLEOTIDE SEQUENCE [LARGE SCALE GENOMIC DNA]</scope>
    <source>
        <strain evidence="2">cv. HAL2</strain>
    </source>
</reference>
<dbReference type="Proteomes" id="UP000244336">
    <property type="component" value="Chromosome 5"/>
</dbReference>
<proteinExistence type="predicted"/>
<organism evidence="1 2">
    <name type="scientific">Panicum hallii var. hallii</name>
    <dbReference type="NCBI Taxonomy" id="1504633"/>
    <lineage>
        <taxon>Eukaryota</taxon>
        <taxon>Viridiplantae</taxon>
        <taxon>Streptophyta</taxon>
        <taxon>Embryophyta</taxon>
        <taxon>Tracheophyta</taxon>
        <taxon>Spermatophyta</taxon>
        <taxon>Magnoliopsida</taxon>
        <taxon>Liliopsida</taxon>
        <taxon>Poales</taxon>
        <taxon>Poaceae</taxon>
        <taxon>PACMAD clade</taxon>
        <taxon>Panicoideae</taxon>
        <taxon>Panicodae</taxon>
        <taxon>Paniceae</taxon>
        <taxon>Panicinae</taxon>
        <taxon>Panicum</taxon>
        <taxon>Panicum sect. Panicum</taxon>
    </lineage>
</organism>
<dbReference type="AlphaFoldDB" id="A0A2T7DQT0"/>
<accession>A0A2T7DQT0</accession>
<protein>
    <submittedName>
        <fullName evidence="1">Uncharacterized protein</fullName>
    </submittedName>
</protein>
<dbReference type="Gramene" id="PUZ57919">
    <property type="protein sequence ID" value="PUZ57919"/>
    <property type="gene ID" value="GQ55_5G468000"/>
</dbReference>
<sequence length="63" mass="7122">MQRVNNQENVVTKKKGKEIEVLRRKENEDLYNAAEGRDGGVDSKQTCTTRFSMDTCASAQVSR</sequence>
<name>A0A2T7DQT0_9POAL</name>
<evidence type="ECO:0000313" key="2">
    <source>
        <dbReference type="Proteomes" id="UP000244336"/>
    </source>
</evidence>
<evidence type="ECO:0000313" key="1">
    <source>
        <dbReference type="EMBL" id="PUZ57919.1"/>
    </source>
</evidence>
<gene>
    <name evidence="1" type="ORF">GQ55_5G468000</name>
</gene>